<keyword evidence="3" id="KW-1185">Reference proteome</keyword>
<protein>
    <recommendedName>
        <fullName evidence="4">ATR-interacting protein</fullName>
    </recommendedName>
</protein>
<reference evidence="2 3" key="1">
    <citation type="submission" date="2024-02" db="EMBL/GenBank/DDBJ databases">
        <authorList>
            <person name="Daric V."/>
            <person name="Darras S."/>
        </authorList>
    </citation>
    <scope>NUCLEOTIDE SEQUENCE [LARGE SCALE GENOMIC DNA]</scope>
</reference>
<feature type="coiled-coil region" evidence="1">
    <location>
        <begin position="115"/>
        <end position="227"/>
    </location>
</feature>
<name>A0ABP0H5P0_CLALP</name>
<dbReference type="SUPFAM" id="SSF48371">
    <property type="entry name" value="ARM repeat"/>
    <property type="match status" value="1"/>
</dbReference>
<accession>A0ABP0H5P0</accession>
<dbReference type="InterPro" id="IPR016024">
    <property type="entry name" value="ARM-type_fold"/>
</dbReference>
<organism evidence="2 3">
    <name type="scientific">Clavelina lepadiformis</name>
    <name type="common">Light-bulb sea squirt</name>
    <name type="synonym">Ascidia lepadiformis</name>
    <dbReference type="NCBI Taxonomy" id="159417"/>
    <lineage>
        <taxon>Eukaryota</taxon>
        <taxon>Metazoa</taxon>
        <taxon>Chordata</taxon>
        <taxon>Tunicata</taxon>
        <taxon>Ascidiacea</taxon>
        <taxon>Aplousobranchia</taxon>
        <taxon>Clavelinidae</taxon>
        <taxon>Clavelina</taxon>
    </lineage>
</organism>
<dbReference type="Proteomes" id="UP001642483">
    <property type="component" value="Unassembled WGS sequence"/>
</dbReference>
<sequence length="655" mass="73449">MVYTVTMNPRTSLVRPGQKHGTINNVMPASKRRCVDPTTKVNQPPHVNDSGINDPFGDFTGDELLELELVASQMENKSASTSKQNVPNHLYGFAAPPVPQKVGNISVTKVTSQKSENLSELVKELQEQCSDYEQEINNLQTVNNQKSGEAQLLRDKVNNVEKLLHEERQAKVATERTKKAEKTQKEKDLEKKVEQYRDQMEFKKAELQEAQNLIRNLELKNKSLVQDFTTSGTSLLKHSFDQDTGESSSQKRIKFVKPESPRVTKKLKSLKDITKQSSSDEGVPLEKTNPCASNLHLKRRVCLLEPCLSASGKRFTLCNSPNVVVLMHYCSAQRSYDRCFLDGYEALNAFLGSYSGQKAQQDKSDLKQGAHVSRLVKCLLHKFLKGKDSQPGLTSEILCSSLNVFHQILVGVAKLPTTLLQNHPDIVDALLHFLPSNDCDDVTKAALSVFSLLARSCPVDKLQIFIPAVPVITSSFMSYDIATKTIVLDAFCGLSPYCEIVKKLASSSGDEEHSFIQILCKSCSERNKSVSNIRMTYLSKVVEFFAVLIACHDSLLSQQGCFACIYGTFNIILFDIIENTVPDGISVSFIKKSICLLHSCTNVHPDGIPGLRRDHKHLLLLWKLRKFLDNQKEMFWNLELKRILDNEINILEKIG</sequence>
<evidence type="ECO:0000313" key="3">
    <source>
        <dbReference type="Proteomes" id="UP001642483"/>
    </source>
</evidence>
<evidence type="ECO:0000313" key="2">
    <source>
        <dbReference type="EMBL" id="CAK8698314.1"/>
    </source>
</evidence>
<dbReference type="EMBL" id="CAWYQH010000174">
    <property type="protein sequence ID" value="CAK8698314.1"/>
    <property type="molecule type" value="Genomic_DNA"/>
</dbReference>
<dbReference type="InterPro" id="IPR033349">
    <property type="entry name" value="ATRIP"/>
</dbReference>
<dbReference type="PANTHER" id="PTHR28594:SF1">
    <property type="entry name" value="ATR-INTERACTING PROTEIN"/>
    <property type="match status" value="1"/>
</dbReference>
<evidence type="ECO:0000256" key="1">
    <source>
        <dbReference type="SAM" id="Coils"/>
    </source>
</evidence>
<gene>
    <name evidence="2" type="ORF">CVLEPA_LOCUS31757</name>
</gene>
<keyword evidence="1" id="KW-0175">Coiled coil</keyword>
<comment type="caution">
    <text evidence="2">The sequence shown here is derived from an EMBL/GenBank/DDBJ whole genome shotgun (WGS) entry which is preliminary data.</text>
</comment>
<proteinExistence type="predicted"/>
<evidence type="ECO:0008006" key="4">
    <source>
        <dbReference type="Google" id="ProtNLM"/>
    </source>
</evidence>
<dbReference type="PANTHER" id="PTHR28594">
    <property type="entry name" value="ATR-INTERACTING PROTEIN"/>
    <property type="match status" value="1"/>
</dbReference>